<dbReference type="Proteomes" id="UP000279271">
    <property type="component" value="Unassembled WGS sequence"/>
</dbReference>
<evidence type="ECO:0000256" key="4">
    <source>
        <dbReference type="SAM" id="MobiDB-lite"/>
    </source>
</evidence>
<dbReference type="GO" id="GO:0003743">
    <property type="term" value="F:translation initiation factor activity"/>
    <property type="evidence" value="ECO:0007669"/>
    <property type="project" value="UniProtKB-KW"/>
</dbReference>
<dbReference type="SMART" id="SM00088">
    <property type="entry name" value="PINT"/>
    <property type="match status" value="1"/>
</dbReference>
<feature type="non-terminal residue" evidence="6">
    <location>
        <position position="1"/>
    </location>
</feature>
<dbReference type="EMBL" id="QOKY01000202">
    <property type="protein sequence ID" value="RMZ52937.1"/>
    <property type="molecule type" value="Genomic_DNA"/>
</dbReference>
<dbReference type="AlphaFoldDB" id="A0A3M7KRG2"/>
<dbReference type="PROSITE" id="PS50250">
    <property type="entry name" value="PCI"/>
    <property type="match status" value="1"/>
</dbReference>
<keyword evidence="2" id="KW-0396">Initiation factor</keyword>
<feature type="compositionally biased region" description="Low complexity" evidence="4">
    <location>
        <begin position="41"/>
        <end position="51"/>
    </location>
</feature>
<name>A0A3M7KRG2_AUXPR</name>
<protein>
    <recommendedName>
        <fullName evidence="5">PCI domain-containing protein</fullName>
    </recommendedName>
</protein>
<dbReference type="GO" id="GO:0031369">
    <property type="term" value="F:translation initiation factor binding"/>
    <property type="evidence" value="ECO:0007669"/>
    <property type="project" value="InterPro"/>
</dbReference>
<evidence type="ECO:0000256" key="3">
    <source>
        <dbReference type="ARBA" id="ARBA00022917"/>
    </source>
</evidence>
<proteinExistence type="predicted"/>
<feature type="compositionally biased region" description="Acidic residues" evidence="4">
    <location>
        <begin position="17"/>
        <end position="40"/>
    </location>
</feature>
<dbReference type="Pfam" id="PF05470">
    <property type="entry name" value="eIF-3c_N"/>
    <property type="match status" value="2"/>
</dbReference>
<evidence type="ECO:0000313" key="7">
    <source>
        <dbReference type="Proteomes" id="UP000279271"/>
    </source>
</evidence>
<feature type="domain" description="PCI" evidence="5">
    <location>
        <begin position="543"/>
        <end position="720"/>
    </location>
</feature>
<dbReference type="GO" id="GO:0005852">
    <property type="term" value="C:eukaryotic translation initiation factor 3 complex"/>
    <property type="evidence" value="ECO:0007669"/>
    <property type="project" value="InterPro"/>
</dbReference>
<evidence type="ECO:0000256" key="1">
    <source>
        <dbReference type="ARBA" id="ARBA00022490"/>
    </source>
</evidence>
<dbReference type="InterPro" id="IPR036390">
    <property type="entry name" value="WH_DNA-bd_sf"/>
</dbReference>
<dbReference type="GO" id="GO:0003723">
    <property type="term" value="F:RNA binding"/>
    <property type="evidence" value="ECO:0007669"/>
    <property type="project" value="InterPro"/>
</dbReference>
<sequence length="778" mass="84811">PLLDDQASKFWGKGSDSEEESSEEEETTSSEEESSSEGESSDSSSSSGSSDDSSKPKKGGASRFLMGSSDSESEDERRVVKSAKTKAVEELQNTCNDIRNKMNINDWSVIQTLFDKLNKQLEKTMKATGALGVPRVYIRLLVELEDFLAKTLAEKPKLSPTNTRALSRMKQQLRRHNAGYAEQIAAFRENPVSDSEPESEAPPNDDGKFRLARTGVVARPKDRVLTMDPKEITYEVVSKKLREIALARGKSTRLDRQEQVEMLAHLAGLARGPAQRLQVLVASLTWNGSLKGLDPHAHEYMDRLRDETVLLALAAAVAQRCEATGAFGALATVSLRRIDHLYHKTAPVYAAMRKLAELQAAAAAAAGGDVAAPGPAVEEEEGGAAEGFEPRDGSAAGPPPPVVRLPPGFALPADAAASLEALVRTVYAHGTDNQKGQALLASVYWRAVHDDYHGARDLLLSSRIQDQTGALENRLQVLHNRAIAQLGLAAFRAGLVPDAHACLADLYGTGRVKELLAQGIQAHRYAERSPEQEAIERRRQVPFHLHINLELLESVYLTSALLLEVPHAAASGNATLAGGERRRPLSKPLRRLLDNYERQTFVGPPENVRDHIIAAVRALSTGDWRKAYGYVSSLACWALMPQREAVLDALRDRFKVEGLRTYLLTYARYYSSLSVAALCEMFDLPERRVHAVVSRLLADEALAGAHDQPTGTVVVRAAEPSRLAALAAGFADRAALLVDLNERALALRTGPTLSPSLPPLPLLYTPVVLRHCPLKPER</sequence>
<gene>
    <name evidence="6" type="ORF">APUTEX25_001056</name>
</gene>
<evidence type="ECO:0000313" key="6">
    <source>
        <dbReference type="EMBL" id="RMZ52937.1"/>
    </source>
</evidence>
<dbReference type="InterPro" id="IPR027516">
    <property type="entry name" value="EIF3C"/>
</dbReference>
<dbReference type="PANTHER" id="PTHR13937">
    <property type="entry name" value="EUKARYOTIC TRANSLATION INITATION FACTOR 3, SUBUNIT 8 EIF3S8 -RELATED"/>
    <property type="match status" value="1"/>
</dbReference>
<evidence type="ECO:0000256" key="2">
    <source>
        <dbReference type="ARBA" id="ARBA00022540"/>
    </source>
</evidence>
<comment type="caution">
    <text evidence="6">The sequence shown here is derived from an EMBL/GenBank/DDBJ whole genome shotgun (WGS) entry which is preliminary data.</text>
</comment>
<accession>A0A3M7KRG2</accession>
<feature type="region of interest" description="Disordered" evidence="4">
    <location>
        <begin position="1"/>
        <end position="83"/>
    </location>
</feature>
<feature type="region of interest" description="Disordered" evidence="4">
    <location>
        <begin position="370"/>
        <end position="401"/>
    </location>
</feature>
<keyword evidence="1" id="KW-0963">Cytoplasm</keyword>
<dbReference type="SUPFAM" id="SSF46785">
    <property type="entry name" value="Winged helix' DNA-binding domain"/>
    <property type="match status" value="1"/>
</dbReference>
<dbReference type="InterPro" id="IPR008905">
    <property type="entry name" value="EIF3C_N_dom"/>
</dbReference>
<evidence type="ECO:0000259" key="5">
    <source>
        <dbReference type="PROSITE" id="PS50250"/>
    </source>
</evidence>
<dbReference type="PANTHER" id="PTHR13937:SF0">
    <property type="entry name" value="EUKARYOTIC TRANSLATION INITIATION FACTOR 3 SUBUNIT C-RELATED"/>
    <property type="match status" value="1"/>
</dbReference>
<dbReference type="Pfam" id="PF01399">
    <property type="entry name" value="PCI"/>
    <property type="match status" value="1"/>
</dbReference>
<organism evidence="6 7">
    <name type="scientific">Auxenochlorella protothecoides</name>
    <name type="common">Green microalga</name>
    <name type="synonym">Chlorella protothecoides</name>
    <dbReference type="NCBI Taxonomy" id="3075"/>
    <lineage>
        <taxon>Eukaryota</taxon>
        <taxon>Viridiplantae</taxon>
        <taxon>Chlorophyta</taxon>
        <taxon>core chlorophytes</taxon>
        <taxon>Trebouxiophyceae</taxon>
        <taxon>Chlorellales</taxon>
        <taxon>Chlorellaceae</taxon>
        <taxon>Auxenochlorella</taxon>
    </lineage>
</organism>
<keyword evidence="3" id="KW-0648">Protein biosynthesis</keyword>
<reference evidence="7" key="1">
    <citation type="journal article" date="2018" name="Algal Res.">
        <title>Characterization of plant carbon substrate utilization by Auxenochlorella protothecoides.</title>
        <authorList>
            <person name="Vogler B.W."/>
            <person name="Starkenburg S.R."/>
            <person name="Sudasinghe N."/>
            <person name="Schambach J.Y."/>
            <person name="Rollin J.A."/>
            <person name="Pattathil S."/>
            <person name="Barry A.N."/>
        </authorList>
    </citation>
    <scope>NUCLEOTIDE SEQUENCE [LARGE SCALE GENOMIC DNA]</scope>
    <source>
        <strain evidence="7">UTEX 25</strain>
    </source>
</reference>
<feature type="region of interest" description="Disordered" evidence="4">
    <location>
        <begin position="188"/>
        <end position="210"/>
    </location>
</feature>
<dbReference type="InterPro" id="IPR000717">
    <property type="entry name" value="PCI_dom"/>
</dbReference>